<dbReference type="EMBL" id="SPOF01000017">
    <property type="protein sequence ID" value="TIB12784.1"/>
    <property type="molecule type" value="Genomic_DNA"/>
</dbReference>
<evidence type="ECO:0000256" key="3">
    <source>
        <dbReference type="ARBA" id="ARBA00022792"/>
    </source>
</evidence>
<dbReference type="PANTHER" id="PTHR21382">
    <property type="entry name" value="NADH-UBIQUINONE OXIDOREDUCTASE SUBUNIT"/>
    <property type="match status" value="1"/>
</dbReference>
<dbReference type="GO" id="GO:0045271">
    <property type="term" value="C:respiratory chain complex I"/>
    <property type="evidence" value="ECO:0007669"/>
    <property type="project" value="InterPro"/>
</dbReference>
<feature type="compositionally biased region" description="Basic and acidic residues" evidence="7">
    <location>
        <begin position="152"/>
        <end position="162"/>
    </location>
</feature>
<dbReference type="EMBL" id="SPOI01000022">
    <property type="protein sequence ID" value="TIB40028.1"/>
    <property type="molecule type" value="Genomic_DNA"/>
</dbReference>
<dbReference type="Proteomes" id="UP000310689">
    <property type="component" value="Unassembled WGS sequence"/>
</dbReference>
<dbReference type="Pfam" id="PF02466">
    <property type="entry name" value="Tim17"/>
    <property type="match status" value="1"/>
</dbReference>
<evidence type="ECO:0000256" key="5">
    <source>
        <dbReference type="ARBA" id="ARBA00023128"/>
    </source>
</evidence>
<protein>
    <submittedName>
        <fullName evidence="8">Uncharacterized protein</fullName>
    </submittedName>
</protein>
<evidence type="ECO:0000313" key="11">
    <source>
        <dbReference type="Proteomes" id="UP000310689"/>
    </source>
</evidence>
<evidence type="ECO:0000256" key="4">
    <source>
        <dbReference type="ARBA" id="ARBA00022989"/>
    </source>
</evidence>
<keyword evidence="6" id="KW-0472">Membrane</keyword>
<reference evidence="10 11" key="1">
    <citation type="submission" date="2019-03" db="EMBL/GenBank/DDBJ databases">
        <title>Sequencing 23 genomes of Wallemia ichthyophaga.</title>
        <authorList>
            <person name="Gostincar C."/>
        </authorList>
    </citation>
    <scope>NUCLEOTIDE SEQUENCE [LARGE SCALE GENOMIC DNA]</scope>
    <source>
        <strain evidence="9 11">EXF-6200</strain>
        <strain evidence="8 10">EXF-8621</strain>
    </source>
</reference>
<organism evidence="8 10">
    <name type="scientific">Wallemia ichthyophaga</name>
    <dbReference type="NCBI Taxonomy" id="245174"/>
    <lineage>
        <taxon>Eukaryota</taxon>
        <taxon>Fungi</taxon>
        <taxon>Dikarya</taxon>
        <taxon>Basidiomycota</taxon>
        <taxon>Wallemiomycotina</taxon>
        <taxon>Wallemiomycetes</taxon>
        <taxon>Wallemiales</taxon>
        <taxon>Wallemiaceae</taxon>
        <taxon>Wallemia</taxon>
    </lineage>
</organism>
<evidence type="ECO:0000313" key="10">
    <source>
        <dbReference type="Proteomes" id="UP000306954"/>
    </source>
</evidence>
<sequence>MPIKESKMTAHTANEAHTLCTAGFHPTPALQLAGQGAIGGSGVGFLVSTVRNALETHNKGAMGVFTRTGSTISYFAAVGATFAFTETAVSNVRGDQDAISSAAGGCAAGSLIGARSKSIPAAAGGCLLFGALMGAFQAAGGTLTAGIGPHPSLEERSNKRESFATLRQVPGGSKEE</sequence>
<dbReference type="AlphaFoldDB" id="A0A4V4M2B5"/>
<dbReference type="GO" id="GO:0005743">
    <property type="term" value="C:mitochondrial inner membrane"/>
    <property type="evidence" value="ECO:0007669"/>
    <property type="project" value="UniProtKB-SubCell"/>
</dbReference>
<dbReference type="Proteomes" id="UP000306954">
    <property type="component" value="Unassembled WGS sequence"/>
</dbReference>
<evidence type="ECO:0000256" key="2">
    <source>
        <dbReference type="ARBA" id="ARBA00022692"/>
    </source>
</evidence>
<evidence type="ECO:0000313" key="9">
    <source>
        <dbReference type="EMBL" id="TIB40028.1"/>
    </source>
</evidence>
<proteinExistence type="predicted"/>
<evidence type="ECO:0000256" key="6">
    <source>
        <dbReference type="ARBA" id="ARBA00023136"/>
    </source>
</evidence>
<evidence type="ECO:0000313" key="8">
    <source>
        <dbReference type="EMBL" id="TIB12784.1"/>
    </source>
</evidence>
<evidence type="ECO:0000256" key="7">
    <source>
        <dbReference type="SAM" id="MobiDB-lite"/>
    </source>
</evidence>
<evidence type="ECO:0000256" key="1">
    <source>
        <dbReference type="ARBA" id="ARBA00004448"/>
    </source>
</evidence>
<keyword evidence="2" id="KW-0812">Transmembrane</keyword>
<dbReference type="GO" id="GO:0006120">
    <property type="term" value="P:mitochondrial electron transport, NADH to ubiquinone"/>
    <property type="evidence" value="ECO:0007669"/>
    <property type="project" value="InterPro"/>
</dbReference>
<keyword evidence="3" id="KW-0999">Mitochondrion inner membrane</keyword>
<dbReference type="InterPro" id="IPR039205">
    <property type="entry name" value="NDUFA11"/>
</dbReference>
<name>A0A4V4M2B5_WALIC</name>
<gene>
    <name evidence="9" type="ORF">E3P86_00855</name>
    <name evidence="8" type="ORF">E3P90_01925</name>
</gene>
<feature type="region of interest" description="Disordered" evidence="7">
    <location>
        <begin position="150"/>
        <end position="176"/>
    </location>
</feature>
<comment type="subcellular location">
    <subcellularLocation>
        <location evidence="1">Mitochondrion inner membrane</location>
        <topology evidence="1">Multi-pass membrane protein</topology>
    </subcellularLocation>
</comment>
<keyword evidence="5" id="KW-0496">Mitochondrion</keyword>
<keyword evidence="4" id="KW-1133">Transmembrane helix</keyword>
<comment type="caution">
    <text evidence="8">The sequence shown here is derived from an EMBL/GenBank/DDBJ whole genome shotgun (WGS) entry which is preliminary data.</text>
</comment>
<accession>A0A4V4M2B5</accession>
<dbReference type="PANTHER" id="PTHR21382:SF1">
    <property type="entry name" value="NADH DEHYDROGENASE [UBIQUINONE] 1 ALPHA SUBCOMPLEX SUBUNIT 11"/>
    <property type="match status" value="1"/>
</dbReference>